<evidence type="ECO:0000313" key="2">
    <source>
        <dbReference type="EMBL" id="PJA15072.1"/>
    </source>
</evidence>
<name>A0A2M7W2Q9_9BACT</name>
<reference evidence="3" key="1">
    <citation type="submission" date="2017-09" db="EMBL/GenBank/DDBJ databases">
        <title>Depth-based differentiation of microbial function through sediment-hosted aquifers and enrichment of novel symbionts in the deep terrestrial subsurface.</title>
        <authorList>
            <person name="Probst A.J."/>
            <person name="Ladd B."/>
            <person name="Jarett J.K."/>
            <person name="Geller-Mcgrath D.E."/>
            <person name="Sieber C.M.K."/>
            <person name="Emerson J.B."/>
            <person name="Anantharaman K."/>
            <person name="Thomas B.C."/>
            <person name="Malmstrom R."/>
            <person name="Stieglmeier M."/>
            <person name="Klingl A."/>
            <person name="Woyke T."/>
            <person name="Ryan C.M."/>
            <person name="Banfield J.F."/>
        </authorList>
    </citation>
    <scope>NUCLEOTIDE SEQUENCE [LARGE SCALE GENOMIC DNA]</scope>
</reference>
<comment type="caution">
    <text evidence="2">The sequence shown here is derived from an EMBL/GenBank/DDBJ whole genome shotgun (WGS) entry which is preliminary data.</text>
</comment>
<evidence type="ECO:0000256" key="1">
    <source>
        <dbReference type="SAM" id="Phobius"/>
    </source>
</evidence>
<dbReference type="Proteomes" id="UP000228952">
    <property type="component" value="Unassembled WGS sequence"/>
</dbReference>
<keyword evidence="1" id="KW-0812">Transmembrane</keyword>
<accession>A0A2M7W2Q9</accession>
<keyword evidence="1" id="KW-0472">Membrane</keyword>
<protein>
    <submittedName>
        <fullName evidence="2">Uncharacterized protein</fullName>
    </submittedName>
</protein>
<dbReference type="AlphaFoldDB" id="A0A2M7W2Q9"/>
<gene>
    <name evidence="2" type="ORF">COX64_01235</name>
</gene>
<feature type="transmembrane region" description="Helical" evidence="1">
    <location>
        <begin position="21"/>
        <end position="44"/>
    </location>
</feature>
<keyword evidence="1" id="KW-1133">Transmembrane helix</keyword>
<evidence type="ECO:0000313" key="3">
    <source>
        <dbReference type="Proteomes" id="UP000228952"/>
    </source>
</evidence>
<sequence length="191" mass="20694">MKQTTSKSKNVEKKLISTPSGVNYWMITTIVLGLVLIVLVNPIIGQRMAASLPESLPTTETIISTPTVVVAAPSPSTLVTKVKNFFSPVATVKEAQLTWLIFSGNDDIQPEQIIISGYGYSATKVDYVEQLRSYLEEQGFVEDGRNSAMGTFQGADGYRYGNTVCSIFVKVSNTSDLDGPNDITLICGSLE</sequence>
<dbReference type="EMBL" id="PFQB01000027">
    <property type="protein sequence ID" value="PJA15072.1"/>
    <property type="molecule type" value="Genomic_DNA"/>
</dbReference>
<proteinExistence type="predicted"/>
<organism evidence="2 3">
    <name type="scientific">Candidatus Dojkabacteria bacterium CG_4_10_14_0_2_um_filter_Dojkabacteria_WS6_41_15</name>
    <dbReference type="NCBI Taxonomy" id="2014249"/>
    <lineage>
        <taxon>Bacteria</taxon>
        <taxon>Candidatus Dojkabacteria</taxon>
    </lineage>
</organism>